<evidence type="ECO:0000256" key="6">
    <source>
        <dbReference type="ARBA" id="ARBA00022692"/>
    </source>
</evidence>
<dbReference type="PANTHER" id="PTHR30622">
    <property type="entry name" value="UNDECAPRENYL-DIPHOSPHATASE"/>
    <property type="match status" value="1"/>
</dbReference>
<dbReference type="EMBL" id="CAFBPM010000006">
    <property type="protein sequence ID" value="CAB5018724.1"/>
    <property type="molecule type" value="Genomic_DNA"/>
</dbReference>
<keyword evidence="9 12" id="KW-0472">Membrane</keyword>
<comment type="subcellular location">
    <subcellularLocation>
        <location evidence="1">Cell membrane</location>
        <topology evidence="1">Multi-pass membrane protein</topology>
    </subcellularLocation>
</comment>
<feature type="transmembrane region" description="Helical" evidence="12">
    <location>
        <begin position="96"/>
        <end position="114"/>
    </location>
</feature>
<dbReference type="NCBIfam" id="NF001395">
    <property type="entry name" value="PRK00281.3-1"/>
    <property type="match status" value="1"/>
</dbReference>
<evidence type="ECO:0000313" key="14">
    <source>
        <dbReference type="EMBL" id="CAB4870900.1"/>
    </source>
</evidence>
<evidence type="ECO:0000313" key="13">
    <source>
        <dbReference type="EMBL" id="CAB4818869.1"/>
    </source>
</evidence>
<feature type="transmembrane region" description="Helical" evidence="12">
    <location>
        <begin position="284"/>
        <end position="302"/>
    </location>
</feature>
<dbReference type="InterPro" id="IPR003824">
    <property type="entry name" value="UppP"/>
</dbReference>
<dbReference type="Pfam" id="PF02673">
    <property type="entry name" value="BacA"/>
    <property type="match status" value="1"/>
</dbReference>
<feature type="transmembrane region" description="Helical" evidence="12">
    <location>
        <begin position="49"/>
        <end position="69"/>
    </location>
</feature>
<evidence type="ECO:0000256" key="1">
    <source>
        <dbReference type="ARBA" id="ARBA00004651"/>
    </source>
</evidence>
<keyword evidence="5" id="KW-1003">Cell membrane</keyword>
<dbReference type="EMBL" id="CAFABE010000007">
    <property type="protein sequence ID" value="CAB4818869.1"/>
    <property type="molecule type" value="Genomic_DNA"/>
</dbReference>
<protein>
    <recommendedName>
        <fullName evidence="4">Undecaprenyl-diphosphatase</fullName>
        <ecNumber evidence="3">3.6.1.27</ecNumber>
    </recommendedName>
    <alternativeName>
        <fullName evidence="10">Undecaprenyl pyrophosphate phosphatase</fullName>
    </alternativeName>
</protein>
<sequence>MSYFQAIVLGILQGVTELFPVSSLGHGVLVPALLGWDNLVSTDNKRNPFYLAFLVGLHVGTAIALIVYYRQTWTKIIGGFFTSIQDRSIAKPNQRLAWLLIVGTIPVGIVGLAFEHKLRELFSNPLDAAIFLTINGVILLAGELIRRRSLANAGRLRAPKGAHAKIAASDEEGASFRHLDSLSLGRGTAIGTSQILALFAGISRSGVSMVSGILSGLDHEDAARFTFLLATPVILAAGLYKLPDLLGPNGNGIRGQCLVGSIAAGLAAYAAVKFLTKWFQSHTLWPFAIYSLVVGGLCIIRFA</sequence>
<evidence type="ECO:0000256" key="7">
    <source>
        <dbReference type="ARBA" id="ARBA00022801"/>
    </source>
</evidence>
<dbReference type="GO" id="GO:0050380">
    <property type="term" value="F:undecaprenyl-diphosphatase activity"/>
    <property type="evidence" value="ECO:0007669"/>
    <property type="project" value="UniProtKB-EC"/>
</dbReference>
<comment type="similarity">
    <text evidence="2">Belongs to the UppP family.</text>
</comment>
<reference evidence="15" key="1">
    <citation type="submission" date="2020-05" db="EMBL/GenBank/DDBJ databases">
        <authorList>
            <person name="Chiriac C."/>
            <person name="Salcher M."/>
            <person name="Ghai R."/>
            <person name="Kavagutti S V."/>
        </authorList>
    </citation>
    <scope>NUCLEOTIDE SEQUENCE</scope>
</reference>
<evidence type="ECO:0000256" key="5">
    <source>
        <dbReference type="ARBA" id="ARBA00022475"/>
    </source>
</evidence>
<evidence type="ECO:0000256" key="12">
    <source>
        <dbReference type="SAM" id="Phobius"/>
    </source>
</evidence>
<keyword evidence="7" id="KW-0378">Hydrolase</keyword>
<organism evidence="15">
    <name type="scientific">freshwater metagenome</name>
    <dbReference type="NCBI Taxonomy" id="449393"/>
    <lineage>
        <taxon>unclassified sequences</taxon>
        <taxon>metagenomes</taxon>
        <taxon>ecological metagenomes</taxon>
    </lineage>
</organism>
<evidence type="ECO:0000256" key="2">
    <source>
        <dbReference type="ARBA" id="ARBA00010621"/>
    </source>
</evidence>
<feature type="transmembrane region" description="Helical" evidence="12">
    <location>
        <begin position="195"/>
        <end position="216"/>
    </location>
</feature>
<feature type="transmembrane region" description="Helical" evidence="12">
    <location>
        <begin position="252"/>
        <end position="272"/>
    </location>
</feature>
<evidence type="ECO:0000256" key="11">
    <source>
        <dbReference type="ARBA" id="ARBA00047594"/>
    </source>
</evidence>
<comment type="catalytic activity">
    <reaction evidence="11">
        <text>di-trans,octa-cis-undecaprenyl diphosphate + H2O = di-trans,octa-cis-undecaprenyl phosphate + phosphate + H(+)</text>
        <dbReference type="Rhea" id="RHEA:28094"/>
        <dbReference type="ChEBI" id="CHEBI:15377"/>
        <dbReference type="ChEBI" id="CHEBI:15378"/>
        <dbReference type="ChEBI" id="CHEBI:43474"/>
        <dbReference type="ChEBI" id="CHEBI:58405"/>
        <dbReference type="ChEBI" id="CHEBI:60392"/>
        <dbReference type="EC" id="3.6.1.27"/>
    </reaction>
</comment>
<evidence type="ECO:0000256" key="4">
    <source>
        <dbReference type="ARBA" id="ARBA00021581"/>
    </source>
</evidence>
<evidence type="ECO:0000256" key="8">
    <source>
        <dbReference type="ARBA" id="ARBA00022989"/>
    </source>
</evidence>
<evidence type="ECO:0000256" key="10">
    <source>
        <dbReference type="ARBA" id="ARBA00032707"/>
    </source>
</evidence>
<feature type="transmembrane region" description="Helical" evidence="12">
    <location>
        <begin position="126"/>
        <end position="145"/>
    </location>
</feature>
<feature type="transmembrane region" description="Helical" evidence="12">
    <location>
        <begin position="222"/>
        <end position="240"/>
    </location>
</feature>
<dbReference type="HAMAP" id="MF_01006">
    <property type="entry name" value="Undec_diphosphatase"/>
    <property type="match status" value="1"/>
</dbReference>
<gene>
    <name evidence="13" type="ORF">UFOPK3164_00274</name>
    <name evidence="14" type="ORF">UFOPK3427_00786</name>
    <name evidence="15" type="ORF">UFOPK4112_00769</name>
</gene>
<accession>A0A6J7QX44</accession>
<evidence type="ECO:0000313" key="15">
    <source>
        <dbReference type="EMBL" id="CAB5018724.1"/>
    </source>
</evidence>
<dbReference type="AlphaFoldDB" id="A0A6J7QX44"/>
<dbReference type="EC" id="3.6.1.27" evidence="3"/>
<proteinExistence type="inferred from homology"/>
<dbReference type="GO" id="GO:0005886">
    <property type="term" value="C:plasma membrane"/>
    <property type="evidence" value="ECO:0007669"/>
    <property type="project" value="UniProtKB-SubCell"/>
</dbReference>
<dbReference type="EMBL" id="CAFBLT010000001">
    <property type="protein sequence ID" value="CAB4870900.1"/>
    <property type="molecule type" value="Genomic_DNA"/>
</dbReference>
<keyword evidence="8 12" id="KW-1133">Transmembrane helix</keyword>
<keyword evidence="6 12" id="KW-0812">Transmembrane</keyword>
<evidence type="ECO:0000256" key="3">
    <source>
        <dbReference type="ARBA" id="ARBA00012374"/>
    </source>
</evidence>
<dbReference type="PANTHER" id="PTHR30622:SF4">
    <property type="entry name" value="UNDECAPRENYL-DIPHOSPHATASE"/>
    <property type="match status" value="1"/>
</dbReference>
<name>A0A6J7QX44_9ZZZZ</name>
<evidence type="ECO:0000256" key="9">
    <source>
        <dbReference type="ARBA" id="ARBA00023136"/>
    </source>
</evidence>